<dbReference type="SMART" id="SM00584">
    <property type="entry name" value="TLDc"/>
    <property type="match status" value="1"/>
</dbReference>
<dbReference type="AlphaFoldDB" id="A0ABD1JEY8"/>
<dbReference type="PANTHER" id="PTHR23354">
    <property type="entry name" value="NUCLEOLAR PROTEIN 7/ESTROGEN RECEPTOR COACTIVATOR-RELATED"/>
    <property type="match status" value="1"/>
</dbReference>
<evidence type="ECO:0000259" key="1">
    <source>
        <dbReference type="PROSITE" id="PS51886"/>
    </source>
</evidence>
<dbReference type="Pfam" id="PF07534">
    <property type="entry name" value="TLD"/>
    <property type="match status" value="1"/>
</dbReference>
<organism evidence="2 3">
    <name type="scientific">Coilia grayii</name>
    <name type="common">Gray's grenadier anchovy</name>
    <dbReference type="NCBI Taxonomy" id="363190"/>
    <lineage>
        <taxon>Eukaryota</taxon>
        <taxon>Metazoa</taxon>
        <taxon>Chordata</taxon>
        <taxon>Craniata</taxon>
        <taxon>Vertebrata</taxon>
        <taxon>Euteleostomi</taxon>
        <taxon>Actinopterygii</taxon>
        <taxon>Neopterygii</taxon>
        <taxon>Teleostei</taxon>
        <taxon>Clupei</taxon>
        <taxon>Clupeiformes</taxon>
        <taxon>Clupeoidei</taxon>
        <taxon>Engraulidae</taxon>
        <taxon>Coilinae</taxon>
        <taxon>Coilia</taxon>
    </lineage>
</organism>
<feature type="domain" description="TLDc" evidence="1">
    <location>
        <begin position="92"/>
        <end position="253"/>
    </location>
</feature>
<reference evidence="2 3" key="1">
    <citation type="submission" date="2024-09" db="EMBL/GenBank/DDBJ databases">
        <title>A chromosome-level genome assembly of Gray's grenadier anchovy, Coilia grayii.</title>
        <authorList>
            <person name="Fu Z."/>
        </authorList>
    </citation>
    <scope>NUCLEOTIDE SEQUENCE [LARGE SCALE GENOMIC DNA]</scope>
    <source>
        <strain evidence="2">G4</strain>
        <tissue evidence="2">Muscle</tissue>
    </source>
</reference>
<protein>
    <recommendedName>
        <fullName evidence="1">TLDc domain-containing protein</fullName>
    </recommendedName>
</protein>
<sequence>MGVAYSVGEVDHLYTFFVQWSPDIYTKETKKQGFIVVKNDRFAAIDNLLHKKSISKTWKIIGATDQKRRQSLCSCEDEEPEDLLPEMREPSQILQDKHLERLAVHLPARTQGYPWRLVYSTAVHGTSLRTLYRNMASTDRPVVLAIKDTENQVFGAFSSHPFRVSSGCYGTGETFLYSFSPEFKMFSWTGENSYFVKGFMDSLQLGGGGGPFGLWLDGDLCRGSSYTCHTFHNQPLAAHTDFAVRELEVWTFE</sequence>
<dbReference type="EMBL" id="JBHFQA010000017">
    <property type="protein sequence ID" value="KAL2084648.1"/>
    <property type="molecule type" value="Genomic_DNA"/>
</dbReference>
<evidence type="ECO:0000313" key="2">
    <source>
        <dbReference type="EMBL" id="KAL2084648.1"/>
    </source>
</evidence>
<comment type="caution">
    <text evidence="2">The sequence shown here is derived from an EMBL/GenBank/DDBJ whole genome shotgun (WGS) entry which is preliminary data.</text>
</comment>
<keyword evidence="3" id="KW-1185">Reference proteome</keyword>
<evidence type="ECO:0000313" key="3">
    <source>
        <dbReference type="Proteomes" id="UP001591681"/>
    </source>
</evidence>
<dbReference type="InterPro" id="IPR006571">
    <property type="entry name" value="TLDc_dom"/>
</dbReference>
<name>A0ABD1JEY8_9TELE</name>
<dbReference type="PROSITE" id="PS51886">
    <property type="entry name" value="TLDC"/>
    <property type="match status" value="1"/>
</dbReference>
<dbReference type="PANTHER" id="PTHR23354:SF68">
    <property type="entry name" value="NUCLEAR RECEPTOR COACTIVATOR 7"/>
    <property type="match status" value="1"/>
</dbReference>
<gene>
    <name evidence="2" type="ORF">ACEWY4_020166</name>
</gene>
<dbReference type="Proteomes" id="UP001591681">
    <property type="component" value="Unassembled WGS sequence"/>
</dbReference>
<proteinExistence type="predicted"/>
<accession>A0ABD1JEY8</accession>